<accession>A0A6J4UCF1</accession>
<gene>
    <name evidence="2" type="ORF">AVDCRST_MAG43-458</name>
</gene>
<feature type="compositionally biased region" description="Basic and acidic residues" evidence="1">
    <location>
        <begin position="20"/>
        <end position="36"/>
    </location>
</feature>
<proteinExistence type="predicted"/>
<organism evidence="2">
    <name type="scientific">uncultured Thermomicrobiales bacterium</name>
    <dbReference type="NCBI Taxonomy" id="1645740"/>
    <lineage>
        <taxon>Bacteria</taxon>
        <taxon>Pseudomonadati</taxon>
        <taxon>Thermomicrobiota</taxon>
        <taxon>Thermomicrobia</taxon>
        <taxon>Thermomicrobiales</taxon>
        <taxon>environmental samples</taxon>
    </lineage>
</organism>
<reference evidence="2" key="1">
    <citation type="submission" date="2020-02" db="EMBL/GenBank/DDBJ databases">
        <authorList>
            <person name="Meier V. D."/>
        </authorList>
    </citation>
    <scope>NUCLEOTIDE SEQUENCE</scope>
    <source>
        <strain evidence="2">AVDCRST_MAG43</strain>
    </source>
</reference>
<feature type="region of interest" description="Disordered" evidence="1">
    <location>
        <begin position="1"/>
        <end position="36"/>
    </location>
</feature>
<evidence type="ECO:0000256" key="1">
    <source>
        <dbReference type="SAM" id="MobiDB-lite"/>
    </source>
</evidence>
<protein>
    <submittedName>
        <fullName evidence="2">Uncharacterized protein</fullName>
    </submittedName>
</protein>
<evidence type="ECO:0000313" key="2">
    <source>
        <dbReference type="EMBL" id="CAA9544567.1"/>
    </source>
</evidence>
<sequence length="78" mass="8567">MRHRNGGTSGSVGSTGYRTTKTDQPESDPSPDRMWRGDAREIVGAVRAAMSLELPTVLIDMSFVNDERGKVMHQAFLS</sequence>
<dbReference type="AlphaFoldDB" id="A0A6J4UCF1"/>
<dbReference type="EMBL" id="CADCWI010000025">
    <property type="protein sequence ID" value="CAA9544567.1"/>
    <property type="molecule type" value="Genomic_DNA"/>
</dbReference>
<name>A0A6J4UCF1_9BACT</name>